<evidence type="ECO:0000256" key="9">
    <source>
        <dbReference type="ARBA" id="ARBA00023299"/>
    </source>
</evidence>
<feature type="active site" description="Nucleophile" evidence="11">
    <location>
        <position position="135"/>
    </location>
</feature>
<dbReference type="InterPro" id="IPR004469">
    <property type="entry name" value="PSP"/>
</dbReference>
<evidence type="ECO:0000256" key="1">
    <source>
        <dbReference type="ARBA" id="ARBA00001946"/>
    </source>
</evidence>
<dbReference type="FunCoup" id="A0A3N4KDX1">
    <property type="interactions" value="543"/>
</dbReference>
<dbReference type="AlphaFoldDB" id="A0A3N4KDX1"/>
<gene>
    <name evidence="12" type="ORF">P167DRAFT_493619</name>
</gene>
<dbReference type="FunFam" id="3.40.50.1000:FF:000143">
    <property type="entry name" value="Phosphoserine phosphatase serb"/>
    <property type="match status" value="1"/>
</dbReference>
<dbReference type="STRING" id="1392247.A0A3N4KDX1"/>
<keyword evidence="9" id="KW-0718">Serine biosynthesis</keyword>
<evidence type="ECO:0000256" key="6">
    <source>
        <dbReference type="ARBA" id="ARBA00022723"/>
    </source>
</evidence>
<evidence type="ECO:0000256" key="4">
    <source>
        <dbReference type="ARBA" id="ARBA00012640"/>
    </source>
</evidence>
<comment type="similarity">
    <text evidence="3">Belongs to the HAD-like hydrolase superfamily. SerB family.</text>
</comment>
<dbReference type="PANTHER" id="PTHR43344:SF2">
    <property type="entry name" value="PHOSPHOSERINE PHOSPHATASE"/>
    <property type="match status" value="1"/>
</dbReference>
<dbReference type="SUPFAM" id="SSF56784">
    <property type="entry name" value="HAD-like"/>
    <property type="match status" value="1"/>
</dbReference>
<proteinExistence type="inferred from homology"/>
<dbReference type="SFLD" id="SFLDG01137">
    <property type="entry name" value="C1.6.1:_Phosphoserine_Phosphat"/>
    <property type="match status" value="1"/>
</dbReference>
<dbReference type="NCBIfam" id="TIGR01488">
    <property type="entry name" value="HAD-SF-IB"/>
    <property type="match status" value="1"/>
</dbReference>
<dbReference type="InterPro" id="IPR036412">
    <property type="entry name" value="HAD-like_sf"/>
</dbReference>
<evidence type="ECO:0000256" key="7">
    <source>
        <dbReference type="ARBA" id="ARBA00022801"/>
    </source>
</evidence>
<keyword evidence="7" id="KW-0378">Hydrolase</keyword>
<evidence type="ECO:0000313" key="12">
    <source>
        <dbReference type="EMBL" id="RPB08713.1"/>
    </source>
</evidence>
<dbReference type="Pfam" id="PF12710">
    <property type="entry name" value="HAD"/>
    <property type="match status" value="1"/>
</dbReference>
<keyword evidence="8" id="KW-0460">Magnesium</keyword>
<dbReference type="Proteomes" id="UP000277580">
    <property type="component" value="Unassembled WGS sequence"/>
</dbReference>
<evidence type="ECO:0000256" key="8">
    <source>
        <dbReference type="ARBA" id="ARBA00022842"/>
    </source>
</evidence>
<evidence type="ECO:0000256" key="3">
    <source>
        <dbReference type="ARBA" id="ARBA00009184"/>
    </source>
</evidence>
<dbReference type="InterPro" id="IPR050582">
    <property type="entry name" value="HAD-like_SerB"/>
</dbReference>
<dbReference type="SFLD" id="SFLDS00003">
    <property type="entry name" value="Haloacid_Dehalogenase"/>
    <property type="match status" value="1"/>
</dbReference>
<keyword evidence="6" id="KW-0479">Metal-binding</keyword>
<dbReference type="SFLD" id="SFLDG01136">
    <property type="entry name" value="C1.6:_Phosphoserine_Phosphatas"/>
    <property type="match status" value="1"/>
</dbReference>
<evidence type="ECO:0000256" key="2">
    <source>
        <dbReference type="ARBA" id="ARBA00005135"/>
    </source>
</evidence>
<dbReference type="Gene3D" id="3.40.50.1000">
    <property type="entry name" value="HAD superfamily/HAD-like"/>
    <property type="match status" value="1"/>
</dbReference>
<organism evidence="12 13">
    <name type="scientific">Morchella conica CCBAS932</name>
    <dbReference type="NCBI Taxonomy" id="1392247"/>
    <lineage>
        <taxon>Eukaryota</taxon>
        <taxon>Fungi</taxon>
        <taxon>Dikarya</taxon>
        <taxon>Ascomycota</taxon>
        <taxon>Pezizomycotina</taxon>
        <taxon>Pezizomycetes</taxon>
        <taxon>Pezizales</taxon>
        <taxon>Morchellaceae</taxon>
        <taxon>Morchella</taxon>
    </lineage>
</organism>
<dbReference type="OrthoDB" id="27226at2759"/>
<dbReference type="GO" id="GO:0000287">
    <property type="term" value="F:magnesium ion binding"/>
    <property type="evidence" value="ECO:0007669"/>
    <property type="project" value="TreeGrafter"/>
</dbReference>
<keyword evidence="13" id="KW-1185">Reference proteome</keyword>
<dbReference type="InParanoid" id="A0A3N4KDX1"/>
<feature type="active site" description="Proton donor" evidence="11">
    <location>
        <position position="137"/>
    </location>
</feature>
<dbReference type="GO" id="GO:0005737">
    <property type="term" value="C:cytoplasm"/>
    <property type="evidence" value="ECO:0007669"/>
    <property type="project" value="TreeGrafter"/>
</dbReference>
<comment type="pathway">
    <text evidence="2">Amino-acid biosynthesis; L-serine biosynthesis; L-serine from 3-phospho-D-glycerate: step 3/3.</text>
</comment>
<dbReference type="SFLD" id="SFLDF00029">
    <property type="entry name" value="phosphoserine_phosphatase"/>
    <property type="match status" value="1"/>
</dbReference>
<dbReference type="PANTHER" id="PTHR43344">
    <property type="entry name" value="PHOSPHOSERINE PHOSPHATASE"/>
    <property type="match status" value="1"/>
</dbReference>
<dbReference type="InterPro" id="IPR023214">
    <property type="entry name" value="HAD_sf"/>
</dbReference>
<dbReference type="EMBL" id="ML119159">
    <property type="protein sequence ID" value="RPB08713.1"/>
    <property type="molecule type" value="Genomic_DNA"/>
</dbReference>
<comment type="cofactor">
    <cofactor evidence="1">
        <name>Mg(2+)</name>
        <dbReference type="ChEBI" id="CHEBI:18420"/>
    </cofactor>
</comment>
<evidence type="ECO:0000256" key="11">
    <source>
        <dbReference type="PIRSR" id="PIRSR604469-1"/>
    </source>
</evidence>
<name>A0A3N4KDX1_9PEZI</name>
<dbReference type="CDD" id="cd07500">
    <property type="entry name" value="HAD_PSP"/>
    <property type="match status" value="1"/>
</dbReference>
<evidence type="ECO:0000256" key="5">
    <source>
        <dbReference type="ARBA" id="ARBA00022605"/>
    </source>
</evidence>
<evidence type="ECO:0000313" key="13">
    <source>
        <dbReference type="Proteomes" id="UP000277580"/>
    </source>
</evidence>
<keyword evidence="5" id="KW-0028">Amino-acid biosynthesis</keyword>
<reference evidence="12 13" key="1">
    <citation type="journal article" date="2018" name="Nat. Ecol. Evol.">
        <title>Pezizomycetes genomes reveal the molecular basis of ectomycorrhizal truffle lifestyle.</title>
        <authorList>
            <person name="Murat C."/>
            <person name="Payen T."/>
            <person name="Noel B."/>
            <person name="Kuo A."/>
            <person name="Morin E."/>
            <person name="Chen J."/>
            <person name="Kohler A."/>
            <person name="Krizsan K."/>
            <person name="Balestrini R."/>
            <person name="Da Silva C."/>
            <person name="Montanini B."/>
            <person name="Hainaut M."/>
            <person name="Levati E."/>
            <person name="Barry K.W."/>
            <person name="Belfiori B."/>
            <person name="Cichocki N."/>
            <person name="Clum A."/>
            <person name="Dockter R.B."/>
            <person name="Fauchery L."/>
            <person name="Guy J."/>
            <person name="Iotti M."/>
            <person name="Le Tacon F."/>
            <person name="Lindquist E.A."/>
            <person name="Lipzen A."/>
            <person name="Malagnac F."/>
            <person name="Mello A."/>
            <person name="Molinier V."/>
            <person name="Miyauchi S."/>
            <person name="Poulain J."/>
            <person name="Riccioni C."/>
            <person name="Rubini A."/>
            <person name="Sitrit Y."/>
            <person name="Splivallo R."/>
            <person name="Traeger S."/>
            <person name="Wang M."/>
            <person name="Zifcakova L."/>
            <person name="Wipf D."/>
            <person name="Zambonelli A."/>
            <person name="Paolocci F."/>
            <person name="Nowrousian M."/>
            <person name="Ottonello S."/>
            <person name="Baldrian P."/>
            <person name="Spatafora J.W."/>
            <person name="Henrissat B."/>
            <person name="Nagy L.G."/>
            <person name="Aury J.M."/>
            <person name="Wincker P."/>
            <person name="Grigoriev I.V."/>
            <person name="Bonfante P."/>
            <person name="Martin F.M."/>
        </authorList>
    </citation>
    <scope>NUCLEOTIDE SEQUENCE [LARGE SCALE GENOMIC DNA]</scope>
    <source>
        <strain evidence="12 13">CCBAS932</strain>
    </source>
</reference>
<sequence>MSHANCSPASSSRGVIATLFRKKLISPDSESSEDSTYGARVSDMAVFEFMALIDAMRVPWSKESSNHKCLHTITASDNTPAPMVMEIAFCMPEILKLDELRRHTDFWQFEKKWNIEIAFQENDVFRRHKRLAVFDMDSTLIQQEVIDEIARFVGVEDKVSAITARAMNGEIDFTESLRQRVALLEGVPSDVFEKLKSVITFTPGARELTRALKILGFKLAVLSGGFMPLANYVKEELSLDYAHANTLVISEDGTQLTGELTGDIVHAERKAELLEKIANENGIALRQVVAIGDGANDLPMMFKAGLGIAFDAKPAVQLRAPCRINSGNLQDVLYILGFTKEEQDQILGA</sequence>
<protein>
    <recommendedName>
        <fullName evidence="4">phosphoserine phosphatase</fullName>
        <ecNumber evidence="4">3.1.3.3</ecNumber>
    </recommendedName>
    <alternativeName>
        <fullName evidence="10">O-phosphoserine phosphohydrolase</fullName>
    </alternativeName>
</protein>
<dbReference type="GO" id="GO:0006564">
    <property type="term" value="P:L-serine biosynthetic process"/>
    <property type="evidence" value="ECO:0007669"/>
    <property type="project" value="UniProtKB-KW"/>
</dbReference>
<dbReference type="GO" id="GO:0036424">
    <property type="term" value="F:L-phosphoserine phosphatase activity"/>
    <property type="evidence" value="ECO:0007669"/>
    <property type="project" value="InterPro"/>
</dbReference>
<evidence type="ECO:0000256" key="10">
    <source>
        <dbReference type="ARBA" id="ARBA00031693"/>
    </source>
</evidence>
<dbReference type="EC" id="3.1.3.3" evidence="4"/>
<dbReference type="UniPathway" id="UPA00135">
    <property type="reaction ID" value="UER00198"/>
</dbReference>
<accession>A0A3N4KDX1</accession>
<dbReference type="NCBIfam" id="TIGR00338">
    <property type="entry name" value="serB"/>
    <property type="match status" value="1"/>
</dbReference>